<name>A0A448ZZ45_METSV</name>
<dbReference type="EMBL" id="LR214939">
    <property type="protein sequence ID" value="VEU56514.1"/>
    <property type="molecule type" value="Genomic_DNA"/>
</dbReference>
<evidence type="ECO:0000256" key="1">
    <source>
        <dbReference type="ARBA" id="ARBA00022448"/>
    </source>
</evidence>
<gene>
    <name evidence="5" type="primary">hmuV_1</name>
    <name evidence="5" type="ORF">NCTC10113_01423</name>
</gene>
<organism evidence="5">
    <name type="scientific">Metamycoplasma salivarium</name>
    <name type="common">Mycoplasma salivarium</name>
    <dbReference type="NCBI Taxonomy" id="2124"/>
    <lineage>
        <taxon>Bacteria</taxon>
        <taxon>Bacillati</taxon>
        <taxon>Mycoplasmatota</taxon>
        <taxon>Mycoplasmoidales</taxon>
        <taxon>Metamycoplasmataceae</taxon>
        <taxon>Metamycoplasma</taxon>
    </lineage>
</organism>
<dbReference type="SUPFAM" id="SSF52540">
    <property type="entry name" value="P-loop containing nucleoside triphosphate hydrolases"/>
    <property type="match status" value="1"/>
</dbReference>
<dbReference type="RefSeq" id="WP_024544286.1">
    <property type="nucleotide sequence ID" value="NZ_LR214938.2"/>
</dbReference>
<evidence type="ECO:0000313" key="5">
    <source>
        <dbReference type="EMBL" id="VEU56514.1"/>
    </source>
</evidence>
<protein>
    <submittedName>
        <fullName evidence="5">ABC transporter, ATP-binding protein</fullName>
        <ecNumber evidence="5">3.6.3.-</ecNumber>
    </submittedName>
</protein>
<proteinExistence type="predicted"/>
<geneLocation type="plasmid" evidence="5">
    <name>2</name>
</geneLocation>
<dbReference type="InterPro" id="IPR027417">
    <property type="entry name" value="P-loop_NTPase"/>
</dbReference>
<dbReference type="EC" id="3.6.3.-" evidence="5"/>
<evidence type="ECO:0000256" key="3">
    <source>
        <dbReference type="ARBA" id="ARBA00022840"/>
    </source>
</evidence>
<dbReference type="InterPro" id="IPR051782">
    <property type="entry name" value="ABC_Transporter_VariousFunc"/>
</dbReference>
<dbReference type="GO" id="GO:0016887">
    <property type="term" value="F:ATP hydrolysis activity"/>
    <property type="evidence" value="ECO:0007669"/>
    <property type="project" value="InterPro"/>
</dbReference>
<evidence type="ECO:0000259" key="4">
    <source>
        <dbReference type="PROSITE" id="PS50893"/>
    </source>
</evidence>
<dbReference type="PANTHER" id="PTHR42939">
    <property type="entry name" value="ABC TRANSPORTER ATP-BINDING PROTEIN ALBC-RELATED"/>
    <property type="match status" value="1"/>
</dbReference>
<accession>A0A448ZZ45</accession>
<dbReference type="CDD" id="cd03230">
    <property type="entry name" value="ABC_DR_subfamily_A"/>
    <property type="match status" value="1"/>
</dbReference>
<keyword evidence="5" id="KW-0378">Hydrolase</keyword>
<dbReference type="Gene3D" id="3.40.50.300">
    <property type="entry name" value="P-loop containing nucleotide triphosphate hydrolases"/>
    <property type="match status" value="1"/>
</dbReference>
<feature type="domain" description="ABC transporter" evidence="4">
    <location>
        <begin position="15"/>
        <end position="242"/>
    </location>
</feature>
<dbReference type="InterPro" id="IPR003439">
    <property type="entry name" value="ABC_transporter-like_ATP-bd"/>
</dbReference>
<keyword evidence="5" id="KW-0614">Plasmid</keyword>
<reference evidence="5" key="1">
    <citation type="submission" date="2019-01" db="EMBL/GenBank/DDBJ databases">
        <authorList>
            <consortium name="Pathogen Informatics"/>
        </authorList>
    </citation>
    <scope>NUCLEOTIDE SEQUENCE [LARGE SCALE GENOMIC DNA]</scope>
    <source>
        <strain evidence="5">NCTC10113</strain>
    </source>
</reference>
<dbReference type="Pfam" id="PF00005">
    <property type="entry name" value="ABC_tran"/>
    <property type="match status" value="1"/>
</dbReference>
<keyword evidence="2" id="KW-0547">Nucleotide-binding</keyword>
<dbReference type="GO" id="GO:0005524">
    <property type="term" value="F:ATP binding"/>
    <property type="evidence" value="ECO:0007669"/>
    <property type="project" value="UniProtKB-KW"/>
</dbReference>
<keyword evidence="3 5" id="KW-0067">ATP-binding</keyword>
<dbReference type="PANTHER" id="PTHR42939:SF1">
    <property type="entry name" value="ABC TRANSPORTER ATP-BINDING PROTEIN ALBC-RELATED"/>
    <property type="match status" value="1"/>
</dbReference>
<dbReference type="AlphaFoldDB" id="A0A448ZZ45"/>
<evidence type="ECO:0000256" key="2">
    <source>
        <dbReference type="ARBA" id="ARBA00022741"/>
    </source>
</evidence>
<sequence length="246" mass="28642">MKLANFINENNETIFEAHNIFKSIKNKILLDNVTFKLVKKSFHVIIGHNGAGKSTLINICTGNDKNYNGDIYFKNEDINLVKIRKSFLYFNTNLSFPIWWNVLEYIKNFSYFFNNQILSTRKIIDKLTEYELEDKAKSNPNSLSSGEKKKLPIILIELLKPELVFLDEPDSNLDIDARKFIYQKLRNIANEGSSIFISSHYNNEVKDYADYVTFLKKGKVINSNNIENFKSFNNEPNNLIENRGDE</sequence>
<keyword evidence="1" id="KW-0813">Transport</keyword>
<dbReference type="PROSITE" id="PS50893">
    <property type="entry name" value="ABC_TRANSPORTER_2"/>
    <property type="match status" value="1"/>
</dbReference>